<protein>
    <recommendedName>
        <fullName evidence="8">Glycosyltransferase family 92 protein</fullName>
        <ecNumber evidence="8">2.4.1.-</ecNumber>
    </recommendedName>
</protein>
<feature type="chain" id="PRO_5040208748" description="Glycosyltransferase family 92 protein" evidence="9">
    <location>
        <begin position="23"/>
        <end position="409"/>
    </location>
</feature>
<keyword evidence="4 8" id="KW-0808">Transferase</keyword>
<dbReference type="Pfam" id="PF01697">
    <property type="entry name" value="Glyco_transf_92"/>
    <property type="match status" value="1"/>
</dbReference>
<keyword evidence="11" id="KW-1185">Reference proteome</keyword>
<evidence type="ECO:0000256" key="8">
    <source>
        <dbReference type="RuleBase" id="RU366017"/>
    </source>
</evidence>
<accession>A0A9Q0ILE0</accession>
<comment type="caution">
    <text evidence="10">The sequence shown here is derived from an EMBL/GenBank/DDBJ whole genome shotgun (WGS) entry which is preliminary data.</text>
</comment>
<organism evidence="10 11">
    <name type="scientific">Muraenolepis orangiensis</name>
    <name type="common">Patagonian moray cod</name>
    <dbReference type="NCBI Taxonomy" id="630683"/>
    <lineage>
        <taxon>Eukaryota</taxon>
        <taxon>Metazoa</taxon>
        <taxon>Chordata</taxon>
        <taxon>Craniata</taxon>
        <taxon>Vertebrata</taxon>
        <taxon>Euteleostomi</taxon>
        <taxon>Actinopterygii</taxon>
        <taxon>Neopterygii</taxon>
        <taxon>Teleostei</taxon>
        <taxon>Neoteleostei</taxon>
        <taxon>Acanthomorphata</taxon>
        <taxon>Zeiogadaria</taxon>
        <taxon>Gadariae</taxon>
        <taxon>Gadiformes</taxon>
        <taxon>Muraenolepidoidei</taxon>
        <taxon>Muraenolepididae</taxon>
        <taxon>Muraenolepis</taxon>
    </lineage>
</organism>
<keyword evidence="9" id="KW-0732">Signal</keyword>
<keyword evidence="7" id="KW-0472">Membrane</keyword>
<feature type="signal peptide" evidence="9">
    <location>
        <begin position="1"/>
        <end position="22"/>
    </location>
</feature>
<evidence type="ECO:0000313" key="11">
    <source>
        <dbReference type="Proteomes" id="UP001148018"/>
    </source>
</evidence>
<keyword evidence="5" id="KW-0812">Transmembrane</keyword>
<dbReference type="GO" id="GO:0005737">
    <property type="term" value="C:cytoplasm"/>
    <property type="evidence" value="ECO:0007669"/>
    <property type="project" value="TreeGrafter"/>
</dbReference>
<dbReference type="GO" id="GO:0016757">
    <property type="term" value="F:glycosyltransferase activity"/>
    <property type="evidence" value="ECO:0007669"/>
    <property type="project" value="UniProtKB-UniRule"/>
</dbReference>
<evidence type="ECO:0000256" key="5">
    <source>
        <dbReference type="ARBA" id="ARBA00022692"/>
    </source>
</evidence>
<reference evidence="10" key="1">
    <citation type="submission" date="2022-07" db="EMBL/GenBank/DDBJ databases">
        <title>Chromosome-level genome of Muraenolepis orangiensis.</title>
        <authorList>
            <person name="Kim J."/>
        </authorList>
    </citation>
    <scope>NUCLEOTIDE SEQUENCE</scope>
    <source>
        <strain evidence="10">KU_S4_2022</strain>
        <tissue evidence="10">Muscle</tissue>
    </source>
</reference>
<name>A0A9Q0ILE0_9TELE</name>
<dbReference type="AlphaFoldDB" id="A0A9Q0ILE0"/>
<evidence type="ECO:0000256" key="4">
    <source>
        <dbReference type="ARBA" id="ARBA00022679"/>
    </source>
</evidence>
<evidence type="ECO:0000256" key="9">
    <source>
        <dbReference type="SAM" id="SignalP"/>
    </source>
</evidence>
<dbReference type="InterPro" id="IPR008166">
    <property type="entry name" value="Glyco_transf_92"/>
</dbReference>
<comment type="similarity">
    <text evidence="2 8">Belongs to the glycosyltransferase 92 family.</text>
</comment>
<evidence type="ECO:0000256" key="2">
    <source>
        <dbReference type="ARBA" id="ARBA00007647"/>
    </source>
</evidence>
<evidence type="ECO:0000256" key="6">
    <source>
        <dbReference type="ARBA" id="ARBA00022989"/>
    </source>
</evidence>
<keyword evidence="3 8" id="KW-0328">Glycosyltransferase</keyword>
<dbReference type="OrthoDB" id="2526284at2759"/>
<dbReference type="PANTHER" id="PTHR21461">
    <property type="entry name" value="GLYCOSYLTRANSFERASE FAMILY 92 PROTEIN"/>
    <property type="match status" value="1"/>
</dbReference>
<evidence type="ECO:0000256" key="7">
    <source>
        <dbReference type="ARBA" id="ARBA00023136"/>
    </source>
</evidence>
<gene>
    <name evidence="10" type="ORF">NHX12_030108</name>
</gene>
<evidence type="ECO:0000256" key="3">
    <source>
        <dbReference type="ARBA" id="ARBA00022676"/>
    </source>
</evidence>
<comment type="subcellular location">
    <subcellularLocation>
        <location evidence="1">Membrane</location>
        <topology evidence="1">Single-pass membrane protein</topology>
    </subcellularLocation>
</comment>
<dbReference type="GO" id="GO:0016020">
    <property type="term" value="C:membrane"/>
    <property type="evidence" value="ECO:0007669"/>
    <property type="project" value="UniProtKB-SubCell"/>
</dbReference>
<evidence type="ECO:0000256" key="1">
    <source>
        <dbReference type="ARBA" id="ARBA00004167"/>
    </source>
</evidence>
<dbReference type="PANTHER" id="PTHR21461:SF45">
    <property type="entry name" value="GLYCOSYLTRANSFERASE FAMILY 92 PROTEIN"/>
    <property type="match status" value="1"/>
</dbReference>
<dbReference type="EC" id="2.4.1.-" evidence="8"/>
<keyword evidence="6" id="KW-1133">Transmembrane helix</keyword>
<sequence length="409" mass="46253">MCRTAFLTSCTLVVWTTSSVLTNGCHGPTVTGLHTELCGSKHIILSAYREHRQARAVRVLAIVNTDHPAAVDCVFCCSDGGGRLREGSVQTHTVHYGYPYVAADILCDQPPECNATQVPLSARCGVSYSGSACAASSTLPVLTIHNEERREDDFPFFLTVCMSTVSGNYSNILQVLQTMELYRLWGVQKVVLYLTSCSGDFQQVLEHYVQEGFLETIPWRLGKEIQEDIHHNGQLSVMNECIYRNMYTSRYVLLADVDQLLVPYKHRSLQTLVEELQAQHPQASVFRVETHLFPQTGTTPQAIPGQDLLKQVYREPMEEHDFRSHKMVVNPRLVVQTAMFEVLKNYGETVDVPSSMCKILQVKLRQEKKDTNGKNVVLDTRIEEFKDLLNPKVNEIVKKTMRKQEKVLD</sequence>
<dbReference type="Proteomes" id="UP001148018">
    <property type="component" value="Unassembled WGS sequence"/>
</dbReference>
<dbReference type="EMBL" id="JANIIK010000046">
    <property type="protein sequence ID" value="KAJ3602350.1"/>
    <property type="molecule type" value="Genomic_DNA"/>
</dbReference>
<evidence type="ECO:0000313" key="10">
    <source>
        <dbReference type="EMBL" id="KAJ3602350.1"/>
    </source>
</evidence>
<proteinExistence type="inferred from homology"/>